<dbReference type="AlphaFoldDB" id="U2P5U3"/>
<protein>
    <submittedName>
        <fullName evidence="1">Uncharacterized protein</fullName>
    </submittedName>
</protein>
<proteinExistence type="predicted"/>
<organism evidence="1 2">
    <name type="scientific">Eubacterium ramulus ATCC 29099</name>
    <dbReference type="NCBI Taxonomy" id="1256908"/>
    <lineage>
        <taxon>Bacteria</taxon>
        <taxon>Bacillati</taxon>
        <taxon>Bacillota</taxon>
        <taxon>Clostridia</taxon>
        <taxon>Eubacteriales</taxon>
        <taxon>Eubacteriaceae</taxon>
        <taxon>Eubacterium</taxon>
    </lineage>
</organism>
<name>U2P5U3_EUBRA</name>
<reference evidence="1 2" key="1">
    <citation type="submission" date="2013-06" db="EMBL/GenBank/DDBJ databases">
        <authorList>
            <person name="Weinstock G."/>
            <person name="Sodergren E."/>
            <person name="Lobos E.A."/>
            <person name="Fulton L."/>
            <person name="Fulton R."/>
            <person name="Courtney L."/>
            <person name="Fronick C."/>
            <person name="O'Laughlin M."/>
            <person name="Godfrey J."/>
            <person name="Wilson R.M."/>
            <person name="Miner T."/>
            <person name="Farmer C."/>
            <person name="Delehaunty K."/>
            <person name="Cordes M."/>
            <person name="Minx P."/>
            <person name="Tomlinson C."/>
            <person name="Chen J."/>
            <person name="Wollam A."/>
            <person name="Pepin K.H."/>
            <person name="Bhonagiri V."/>
            <person name="Zhang X."/>
            <person name="Warren W."/>
            <person name="Mitreva M."/>
            <person name="Mardis E.R."/>
            <person name="Wilson R.K."/>
        </authorList>
    </citation>
    <scope>NUCLEOTIDE SEQUENCE [LARGE SCALE GENOMIC DNA]</scope>
    <source>
        <strain evidence="1 2">ATCC 29099</strain>
    </source>
</reference>
<accession>U2P5U3</accession>
<comment type="caution">
    <text evidence="1">The sequence shown here is derived from an EMBL/GenBank/DDBJ whole genome shotgun (WGS) entry which is preliminary data.</text>
</comment>
<evidence type="ECO:0000313" key="2">
    <source>
        <dbReference type="Proteomes" id="UP000016608"/>
    </source>
</evidence>
<evidence type="ECO:0000313" key="1">
    <source>
        <dbReference type="EMBL" id="ERK45870.1"/>
    </source>
</evidence>
<gene>
    <name evidence="1" type="ORF">HMPREF0373_01968</name>
</gene>
<keyword evidence="2" id="KW-1185">Reference proteome</keyword>
<dbReference type="HOGENOM" id="CLU_3309967_0_0_9"/>
<dbReference type="Proteomes" id="UP000016608">
    <property type="component" value="Unassembled WGS sequence"/>
</dbReference>
<dbReference type="EMBL" id="AWVJ01000120">
    <property type="protein sequence ID" value="ERK45870.1"/>
    <property type="molecule type" value="Genomic_DNA"/>
</dbReference>
<sequence length="39" mass="4673">MLYLSIRDILNLPRWYISESDYQRTCSDILSGLFLFVCQ</sequence>